<feature type="region of interest" description="Disordered" evidence="14">
    <location>
        <begin position="286"/>
        <end position="341"/>
    </location>
</feature>
<reference evidence="20" key="2">
    <citation type="submission" date="2025-09" db="UniProtKB">
        <authorList>
            <consortium name="Ensembl"/>
        </authorList>
    </citation>
    <scope>IDENTIFICATION</scope>
</reference>
<dbReference type="SUPFAM" id="SSF53300">
    <property type="entry name" value="vWA-like"/>
    <property type="match status" value="1"/>
</dbReference>
<dbReference type="GO" id="GO:0000149">
    <property type="term" value="F:SNARE binding"/>
    <property type="evidence" value="ECO:0007669"/>
    <property type="project" value="TreeGrafter"/>
</dbReference>
<dbReference type="Proteomes" id="UP000694403">
    <property type="component" value="Unplaced"/>
</dbReference>
<dbReference type="PANTHER" id="PTHR13803:SF42">
    <property type="entry name" value="PROTEIN TRANSPORT PROTEIN SEC24B"/>
    <property type="match status" value="1"/>
</dbReference>
<dbReference type="SUPFAM" id="SSF81995">
    <property type="entry name" value="beta-sandwich domain of Sec23/24"/>
    <property type="match status" value="1"/>
</dbReference>
<evidence type="ECO:0000256" key="9">
    <source>
        <dbReference type="ARBA" id="ARBA00022833"/>
    </source>
</evidence>
<feature type="compositionally biased region" description="Polar residues" evidence="14">
    <location>
        <begin position="318"/>
        <end position="341"/>
    </location>
</feature>
<dbReference type="InterPro" id="IPR029006">
    <property type="entry name" value="ADF-H/Gelsolin-like_dom_sf"/>
</dbReference>
<name>A0A8C3SIM3_CHESE</name>
<proteinExistence type="inferred from homology"/>
<sequence>KPLEGPVQNQIQFPFGYGLHLENYSASSGHYPQVPHEAVPSQLNNQYVADYHSACYSIPVQSVMTPSVGPSMLNTQQSQQLYSGAPHPVESAGGPTQGAISSASHLHTSVPQSYSALSSHYSSLTSSSVASQGFPLSSGHYAMPTVSSAVYPNLSYPSMSIGSPYGQVFTSQSLPAVGQFEETNAFPGQSSTVPRTLPHQVPLGYNSTSWSTSDFQSAQDNFSRNHTGSQAKASSQINTGIVLSCHCLKQIFVLFLYLFLAIDSSSTTSSASPVINNYDALEGGGYPETNSATSSPAPTPQTSRAPKPFGYGYPTLQPGYQNTTPSTSAMQPSNPGHHSGFQQYPQQYPGVNQLSSTLGGLSLQHSQQPESLRPVNLTQDRNILPVSPVLAPVPNLNSDLRKLNCSPDSFRCTLTNIPQTQALLNKAKLPLGLLLHPFRDLTQLPVITSSTIVRCRSCRTYINPFVAFIDQRRWKCNLCYRVNDVPEEFMYNPLTRSYGEPHKRPEVQNSTVEFIASSDYMLRPPQPAVYLFVLDVSYNAVEAGYLTIVCQSLLENLDKLPGDSRTRIGFITFDSTVQFYNLQEGLSQPQMLIVSDIDDVFLPTPDSLLVNLHESKELIKDLLNALPNMFTNTRETHSALGPALQAAFKLMSPTGGRISVFQSQLPSLGAGLLHSREDPNQRSSTKVVQHLGPATDFYKKLALDCSGQQTAVDLFLLSSQYSDLASLACMSKYSAGCIYYYPSFHHSHNPAQSEKLQKDLKRYLTRKIGFEAVMRIRCTKGLSIHTFHGNLFVRSTDLLSLANVNPDAGFAVQMSIEESLTDTSLVCFQTALLYTSSKGERRIRVHTLCLPVVTSLADVYAGADVQAAVCLLANMAVDRSVSSSLSDARDALVNAVVDSLSAYISTASNLQQSTLIAPNSLKLFPLYILALLKQKAFRTGTSTRLDDRIYAMCQIKSQPLVHLMKMIHPNLYRIDRLTNEGTIHVNDRVVPQPPLQKLSAEKLTREGAFLMDCGSIFYIWIGKSCDNSFIKDVLGYPNYASVPQKLTQLPELDTVSSERARSFISWLRDSRPLSPVLQVIKDESPAKTDFFQHLVEDRTEAAFSYYEFLLHIQQQICK</sequence>
<dbReference type="GO" id="GO:0008270">
    <property type="term" value="F:zinc ion binding"/>
    <property type="evidence" value="ECO:0007669"/>
    <property type="project" value="InterPro"/>
</dbReference>
<evidence type="ECO:0000256" key="11">
    <source>
        <dbReference type="ARBA" id="ARBA00022927"/>
    </source>
</evidence>
<comment type="subcellular location">
    <subcellularLocation>
        <location evidence="3">Cytoplasm</location>
        <location evidence="3">Cytosol</location>
    </subcellularLocation>
    <subcellularLocation>
        <location evidence="1">Cytoplasmic vesicle</location>
        <location evidence="1">COPII-coated vesicle membrane</location>
        <topology evidence="1">Peripheral membrane protein</topology>
        <orientation evidence="1">Cytoplasmic side</orientation>
    </subcellularLocation>
    <subcellularLocation>
        <location evidence="2">Endoplasmic reticulum membrane</location>
        <topology evidence="2">Peripheral membrane protein</topology>
        <orientation evidence="2">Cytoplasmic side</orientation>
    </subcellularLocation>
</comment>
<feature type="domain" description="Zinc finger Sec23/Sec24-type" evidence="16">
    <location>
        <begin position="452"/>
        <end position="488"/>
    </location>
</feature>
<dbReference type="SUPFAM" id="SSF81811">
    <property type="entry name" value="Helical domain of Sec23/24"/>
    <property type="match status" value="1"/>
</dbReference>
<evidence type="ECO:0000259" key="18">
    <source>
        <dbReference type="Pfam" id="PF04815"/>
    </source>
</evidence>
<evidence type="ECO:0000256" key="8">
    <source>
        <dbReference type="ARBA" id="ARBA00022824"/>
    </source>
</evidence>
<feature type="domain" description="Sec23/Sec24 helical" evidence="18">
    <location>
        <begin position="864"/>
        <end position="964"/>
    </location>
</feature>
<dbReference type="GO" id="GO:0030127">
    <property type="term" value="C:COPII vesicle coat"/>
    <property type="evidence" value="ECO:0007669"/>
    <property type="project" value="InterPro"/>
</dbReference>
<dbReference type="InterPro" id="IPR041742">
    <property type="entry name" value="Sec24-like_trunk_dom"/>
</dbReference>
<dbReference type="Gene3D" id="3.40.20.10">
    <property type="entry name" value="Severin"/>
    <property type="match status" value="1"/>
</dbReference>
<dbReference type="InterPro" id="IPR007123">
    <property type="entry name" value="Gelsolin-like_dom"/>
</dbReference>
<accession>A0A8C3SIM3</accession>
<dbReference type="Pfam" id="PF04810">
    <property type="entry name" value="zf-Sec23_Sec24"/>
    <property type="match status" value="1"/>
</dbReference>
<evidence type="ECO:0000256" key="6">
    <source>
        <dbReference type="ARBA" id="ARBA00022490"/>
    </source>
</evidence>
<dbReference type="FunFam" id="2.30.30.380:FF:000004">
    <property type="entry name" value="SEC24 homolog B, COPII coat complex component"/>
    <property type="match status" value="1"/>
</dbReference>
<dbReference type="CDD" id="cd01479">
    <property type="entry name" value="Sec24-like"/>
    <property type="match status" value="1"/>
</dbReference>
<dbReference type="SUPFAM" id="SSF82754">
    <property type="entry name" value="C-terminal, gelsolin-like domain of Sec23/24"/>
    <property type="match status" value="1"/>
</dbReference>
<dbReference type="Gene3D" id="1.20.120.730">
    <property type="entry name" value="Sec23/Sec24 helical domain"/>
    <property type="match status" value="1"/>
</dbReference>
<evidence type="ECO:0000313" key="20">
    <source>
        <dbReference type="Ensembl" id="ENSCSRP00000015421.1"/>
    </source>
</evidence>
<dbReference type="Ensembl" id="ENSCSRT00000016079.1">
    <property type="protein sequence ID" value="ENSCSRP00000015421.1"/>
    <property type="gene ID" value="ENSCSRG00000010084.1"/>
</dbReference>
<feature type="compositionally biased region" description="Polar residues" evidence="14">
    <location>
        <begin position="288"/>
        <end position="304"/>
    </location>
</feature>
<feature type="domain" description="Sec23/Sec24 beta-sandwich" evidence="19">
    <location>
        <begin position="769"/>
        <end position="853"/>
    </location>
</feature>
<dbReference type="InterPro" id="IPR036180">
    <property type="entry name" value="Gelsolin-like_dom_sf"/>
</dbReference>
<protein>
    <submittedName>
        <fullName evidence="20">SEC24 homolog B, COPII coat complex component</fullName>
    </submittedName>
</protein>
<dbReference type="Gene3D" id="3.40.50.410">
    <property type="entry name" value="von Willebrand factor, type A domain"/>
    <property type="match status" value="1"/>
</dbReference>
<evidence type="ECO:0000256" key="4">
    <source>
        <dbReference type="ARBA" id="ARBA00008334"/>
    </source>
</evidence>
<comment type="similarity">
    <text evidence="4">Belongs to the SEC23/SEC24 family. SEC24 subfamily.</text>
</comment>
<evidence type="ECO:0000313" key="21">
    <source>
        <dbReference type="Proteomes" id="UP000694403"/>
    </source>
</evidence>
<dbReference type="Gene3D" id="2.60.40.1670">
    <property type="entry name" value="beta-sandwich domain of Sec23/24"/>
    <property type="match status" value="1"/>
</dbReference>
<keyword evidence="5" id="KW-0813">Transport</keyword>
<evidence type="ECO:0000256" key="14">
    <source>
        <dbReference type="SAM" id="MobiDB-lite"/>
    </source>
</evidence>
<dbReference type="Pfam" id="PF04815">
    <property type="entry name" value="Sec23_helical"/>
    <property type="match status" value="1"/>
</dbReference>
<keyword evidence="10" id="KW-0931">ER-Golgi transport</keyword>
<evidence type="ECO:0000259" key="15">
    <source>
        <dbReference type="Pfam" id="PF00626"/>
    </source>
</evidence>
<keyword evidence="21" id="KW-1185">Reference proteome</keyword>
<evidence type="ECO:0000256" key="10">
    <source>
        <dbReference type="ARBA" id="ARBA00022892"/>
    </source>
</evidence>
<keyword evidence="9" id="KW-0862">Zinc</keyword>
<keyword evidence="8" id="KW-0256">Endoplasmic reticulum</keyword>
<evidence type="ECO:0000259" key="17">
    <source>
        <dbReference type="Pfam" id="PF04811"/>
    </source>
</evidence>
<dbReference type="Gene3D" id="2.30.30.380">
    <property type="entry name" value="Zn-finger domain of Sec23/24"/>
    <property type="match status" value="1"/>
</dbReference>
<evidence type="ECO:0000256" key="2">
    <source>
        <dbReference type="ARBA" id="ARBA00004397"/>
    </source>
</evidence>
<dbReference type="GO" id="GO:0090110">
    <property type="term" value="P:COPII-coated vesicle cargo loading"/>
    <property type="evidence" value="ECO:0007669"/>
    <property type="project" value="TreeGrafter"/>
</dbReference>
<keyword evidence="13" id="KW-0968">Cytoplasmic vesicle</keyword>
<feature type="domain" description="Gelsolin-like" evidence="15">
    <location>
        <begin position="991"/>
        <end position="1064"/>
    </location>
</feature>
<dbReference type="InterPro" id="IPR012990">
    <property type="entry name" value="Beta-sandwich_Sec23_24"/>
</dbReference>
<dbReference type="Pfam" id="PF04811">
    <property type="entry name" value="Sec23_trunk"/>
    <property type="match status" value="1"/>
</dbReference>
<evidence type="ECO:0000256" key="3">
    <source>
        <dbReference type="ARBA" id="ARBA00004514"/>
    </source>
</evidence>
<dbReference type="FunFam" id="3.40.50.410:FF:000019">
    <property type="entry name" value="SEC24 homolog B, COPII coat complex component"/>
    <property type="match status" value="1"/>
</dbReference>
<keyword evidence="6" id="KW-0963">Cytoplasm</keyword>
<dbReference type="InterPro" id="IPR036175">
    <property type="entry name" value="Sec23/24_helical_dom_sf"/>
</dbReference>
<dbReference type="AlphaFoldDB" id="A0A8C3SIM3"/>
<dbReference type="InterPro" id="IPR036465">
    <property type="entry name" value="vWFA_dom_sf"/>
</dbReference>
<dbReference type="Pfam" id="PF08033">
    <property type="entry name" value="Sec23_BS"/>
    <property type="match status" value="1"/>
</dbReference>
<dbReference type="GO" id="GO:0006886">
    <property type="term" value="P:intracellular protein transport"/>
    <property type="evidence" value="ECO:0007669"/>
    <property type="project" value="InterPro"/>
</dbReference>
<dbReference type="InterPro" id="IPR006896">
    <property type="entry name" value="Sec23/24_trunk_dom"/>
</dbReference>
<keyword evidence="11" id="KW-0653">Protein transport</keyword>
<evidence type="ECO:0000256" key="13">
    <source>
        <dbReference type="ARBA" id="ARBA00023329"/>
    </source>
</evidence>
<keyword evidence="7" id="KW-0479">Metal-binding</keyword>
<dbReference type="PANTHER" id="PTHR13803">
    <property type="entry name" value="SEC24-RELATED PROTEIN"/>
    <property type="match status" value="1"/>
</dbReference>
<dbReference type="InterPro" id="IPR006900">
    <property type="entry name" value="Sec23/24_helical_dom"/>
</dbReference>
<dbReference type="GO" id="GO:0005829">
    <property type="term" value="C:cytosol"/>
    <property type="evidence" value="ECO:0007669"/>
    <property type="project" value="UniProtKB-SubCell"/>
</dbReference>
<evidence type="ECO:0000256" key="7">
    <source>
        <dbReference type="ARBA" id="ARBA00022723"/>
    </source>
</evidence>
<keyword evidence="12" id="KW-0472">Membrane</keyword>
<evidence type="ECO:0000259" key="16">
    <source>
        <dbReference type="Pfam" id="PF04810"/>
    </source>
</evidence>
<dbReference type="InterPro" id="IPR050550">
    <property type="entry name" value="SEC23_SEC24_subfamily"/>
</dbReference>
<organism evidence="20 21">
    <name type="scientific">Chelydra serpentina</name>
    <name type="common">Snapping turtle</name>
    <name type="synonym">Testudo serpentina</name>
    <dbReference type="NCBI Taxonomy" id="8475"/>
    <lineage>
        <taxon>Eukaryota</taxon>
        <taxon>Metazoa</taxon>
        <taxon>Chordata</taxon>
        <taxon>Craniata</taxon>
        <taxon>Vertebrata</taxon>
        <taxon>Euteleostomi</taxon>
        <taxon>Archelosauria</taxon>
        <taxon>Testudinata</taxon>
        <taxon>Testudines</taxon>
        <taxon>Cryptodira</taxon>
        <taxon>Durocryptodira</taxon>
        <taxon>Americhelydia</taxon>
        <taxon>Chelydroidea</taxon>
        <taxon>Chelydridae</taxon>
        <taxon>Chelydra</taxon>
    </lineage>
</organism>
<evidence type="ECO:0000256" key="1">
    <source>
        <dbReference type="ARBA" id="ARBA00004299"/>
    </source>
</evidence>
<feature type="region of interest" description="Disordered" evidence="14">
    <location>
        <begin position="79"/>
        <end position="104"/>
    </location>
</feature>
<evidence type="ECO:0000259" key="19">
    <source>
        <dbReference type="Pfam" id="PF08033"/>
    </source>
</evidence>
<dbReference type="GO" id="GO:0070971">
    <property type="term" value="C:endoplasmic reticulum exit site"/>
    <property type="evidence" value="ECO:0007669"/>
    <property type="project" value="TreeGrafter"/>
</dbReference>
<reference evidence="20" key="1">
    <citation type="submission" date="2025-08" db="UniProtKB">
        <authorList>
            <consortium name="Ensembl"/>
        </authorList>
    </citation>
    <scope>IDENTIFICATION</scope>
</reference>
<evidence type="ECO:0000256" key="12">
    <source>
        <dbReference type="ARBA" id="ARBA00023136"/>
    </source>
</evidence>
<dbReference type="InterPro" id="IPR006895">
    <property type="entry name" value="Znf_Sec23_Sec24"/>
</dbReference>
<dbReference type="GO" id="GO:0005789">
    <property type="term" value="C:endoplasmic reticulum membrane"/>
    <property type="evidence" value="ECO:0007669"/>
    <property type="project" value="UniProtKB-SubCell"/>
</dbReference>
<feature type="domain" description="Sec23/Sec24 trunk" evidence="17">
    <location>
        <begin position="525"/>
        <end position="764"/>
    </location>
</feature>
<evidence type="ECO:0000256" key="5">
    <source>
        <dbReference type="ARBA" id="ARBA00022448"/>
    </source>
</evidence>
<dbReference type="Pfam" id="PF00626">
    <property type="entry name" value="Gelsolin"/>
    <property type="match status" value="1"/>
</dbReference>